<comment type="caution">
    <text evidence="8">The sequence shown here is derived from an EMBL/GenBank/DDBJ whole genome shotgun (WGS) entry which is preliminary data.</text>
</comment>
<feature type="domain" description="CstA N-terminal" evidence="7">
    <location>
        <begin position="3"/>
        <end position="203"/>
    </location>
</feature>
<feature type="transmembrane region" description="Helical" evidence="6">
    <location>
        <begin position="78"/>
        <end position="97"/>
    </location>
</feature>
<keyword evidence="3 6" id="KW-0812">Transmembrane</keyword>
<feature type="transmembrane region" description="Helical" evidence="6">
    <location>
        <begin position="395"/>
        <end position="415"/>
    </location>
</feature>
<feature type="transmembrane region" description="Helical" evidence="6">
    <location>
        <begin position="185"/>
        <end position="212"/>
    </location>
</feature>
<reference evidence="8" key="1">
    <citation type="submission" date="2019-08" db="EMBL/GenBank/DDBJ databases">
        <authorList>
            <person name="Kucharzyk K."/>
            <person name="Murdoch R.W."/>
            <person name="Higgins S."/>
            <person name="Loffler F."/>
        </authorList>
    </citation>
    <scope>NUCLEOTIDE SEQUENCE</scope>
</reference>
<feature type="transmembrane region" description="Helical" evidence="6">
    <location>
        <begin position="422"/>
        <end position="441"/>
    </location>
</feature>
<sequence>MITFLAGICILIFGYFFWSKVAEKIFGPDGRKTPALKHPDSVERVPLSKRRNLLIQLLNIAGMGPIVGVVLGMKFGPIVFLILPIGNVIGGAVHDYYVGMISARNNGSDMTGLVGKFFGRNLGGVFLVLVIMSLLLLVTTFTNIPANFILLLLPFGPAVLICAVIGIFLYYIISTVFPIDKVVGRIYPAFGVALLAVTILLGFSYIPFASYIPDLVLTPAGITDAFSAHPGGQPIVPMLFITIACGILSGFHATQSPITSRTITSEREGRRVFYGMMVAEGIIAMIWAAGASIIYTLKPEMLASANGNAIIFAILEQVFPAFLIVLAILVLIILAITSGDTALRVIRTSGAGYFGIDQSTMRKRILLVLPAVAVITVLLFWSNLIPTGYAILWNYFSWFNQVIASFALMTATVYLVSKGKPFWITMIPGAGIVFVVISFILWSSPEHLAGVPFGIGMPLELSYLVSGVLTAAICFFAVRQGRKLRADPEFSADEE</sequence>
<organism evidence="8">
    <name type="scientific">bioreactor metagenome</name>
    <dbReference type="NCBI Taxonomy" id="1076179"/>
    <lineage>
        <taxon>unclassified sequences</taxon>
        <taxon>metagenomes</taxon>
        <taxon>ecological metagenomes</taxon>
    </lineage>
</organism>
<feature type="domain" description="CstA N-terminal" evidence="7">
    <location>
        <begin position="234"/>
        <end position="294"/>
    </location>
</feature>
<dbReference type="Pfam" id="PF02554">
    <property type="entry name" value="CstA"/>
    <property type="match status" value="3"/>
</dbReference>
<dbReference type="EMBL" id="VSSQ01000207">
    <property type="protein sequence ID" value="MPL85516.1"/>
    <property type="molecule type" value="Genomic_DNA"/>
</dbReference>
<accession>A0A644V2F1</accession>
<feature type="domain" description="CstA N-terminal" evidence="7">
    <location>
        <begin position="308"/>
        <end position="435"/>
    </location>
</feature>
<feature type="transmembrane region" description="Helical" evidence="6">
    <location>
        <begin position="118"/>
        <end position="142"/>
    </location>
</feature>
<feature type="transmembrane region" description="Helical" evidence="6">
    <location>
        <begin position="309"/>
        <end position="337"/>
    </location>
</feature>
<gene>
    <name evidence="8" type="ORF">SDC9_31485</name>
</gene>
<proteinExistence type="predicted"/>
<dbReference type="GO" id="GO:0009267">
    <property type="term" value="P:cellular response to starvation"/>
    <property type="evidence" value="ECO:0007669"/>
    <property type="project" value="InterPro"/>
</dbReference>
<dbReference type="PANTHER" id="PTHR30252">
    <property type="entry name" value="INNER MEMBRANE PEPTIDE TRANSPORTER"/>
    <property type="match status" value="1"/>
</dbReference>
<keyword evidence="5 6" id="KW-0472">Membrane</keyword>
<feature type="transmembrane region" description="Helical" evidence="6">
    <location>
        <begin position="232"/>
        <end position="251"/>
    </location>
</feature>
<evidence type="ECO:0000256" key="4">
    <source>
        <dbReference type="ARBA" id="ARBA00022989"/>
    </source>
</evidence>
<keyword evidence="4 6" id="KW-1133">Transmembrane helix</keyword>
<comment type="subcellular location">
    <subcellularLocation>
        <location evidence="1">Cell membrane</location>
        <topology evidence="1">Multi-pass membrane protein</topology>
    </subcellularLocation>
</comment>
<name>A0A644V2F1_9ZZZZ</name>
<evidence type="ECO:0000256" key="5">
    <source>
        <dbReference type="ARBA" id="ARBA00023136"/>
    </source>
</evidence>
<feature type="transmembrane region" description="Helical" evidence="6">
    <location>
        <begin position="272"/>
        <end position="297"/>
    </location>
</feature>
<dbReference type="InterPro" id="IPR051605">
    <property type="entry name" value="CstA"/>
</dbReference>
<dbReference type="PANTHER" id="PTHR30252:SF4">
    <property type="entry name" value="CARBON STARVATION"/>
    <property type="match status" value="1"/>
</dbReference>
<feature type="transmembrane region" description="Helical" evidence="6">
    <location>
        <begin position="53"/>
        <end position="72"/>
    </location>
</feature>
<feature type="transmembrane region" description="Helical" evidence="6">
    <location>
        <begin position="365"/>
        <end position="383"/>
    </location>
</feature>
<evidence type="ECO:0000256" key="1">
    <source>
        <dbReference type="ARBA" id="ARBA00004651"/>
    </source>
</evidence>
<dbReference type="InterPro" id="IPR003706">
    <property type="entry name" value="CstA_N"/>
</dbReference>
<evidence type="ECO:0000256" key="6">
    <source>
        <dbReference type="SAM" id="Phobius"/>
    </source>
</evidence>
<dbReference type="GO" id="GO:0005886">
    <property type="term" value="C:plasma membrane"/>
    <property type="evidence" value="ECO:0007669"/>
    <property type="project" value="UniProtKB-SubCell"/>
</dbReference>
<evidence type="ECO:0000256" key="3">
    <source>
        <dbReference type="ARBA" id="ARBA00022692"/>
    </source>
</evidence>
<dbReference type="AlphaFoldDB" id="A0A644V2F1"/>
<evidence type="ECO:0000256" key="2">
    <source>
        <dbReference type="ARBA" id="ARBA00022475"/>
    </source>
</evidence>
<feature type="transmembrane region" description="Helical" evidence="6">
    <location>
        <begin position="148"/>
        <end position="173"/>
    </location>
</feature>
<protein>
    <recommendedName>
        <fullName evidence="7">CstA N-terminal domain-containing protein</fullName>
    </recommendedName>
</protein>
<evidence type="ECO:0000259" key="7">
    <source>
        <dbReference type="Pfam" id="PF02554"/>
    </source>
</evidence>
<feature type="transmembrane region" description="Helical" evidence="6">
    <location>
        <begin position="461"/>
        <end position="478"/>
    </location>
</feature>
<evidence type="ECO:0000313" key="8">
    <source>
        <dbReference type="EMBL" id="MPL85516.1"/>
    </source>
</evidence>
<keyword evidence="2" id="KW-1003">Cell membrane</keyword>